<sequence>MDPAESSETTDDGPDLGSLLYGFARGSGILFIALAVELMFRFLGKVLIARVLGQVAFGVVVIGITTVTVASMIATVGLNKGVGRFYPRSDDEAYRRGVVISALQIAVPVSILAGGLVFLLAGPMATLVFDDPALTPVFRITALAIPFAVVVKMAVGAVQGRELTRPKILVQNVAMPFFRLAFFAGALLLGARAVGVAWAYTLAVVLPACLGVYYIHRYTDAFSPGEWRPMHRKMLSYSSPMMLRNTMTMILVQADTFLLGALATVAATGVYNTVYPLAMLITIGHKATDFLYLPLVSGLHADDARQEIGTIYRLVSKWLFIVSVPLLVVFGVFPELAIRWTYGPEYVSGALALTILVAGFFVDTVAGVNGRTLEAIGSTRVVMYATTIAATVNLALNWLLIPRYTVVGAAIATTVAYLLLNGIYTARLYQETGIVPVDRTIARFGVASLSLVALFAAVKFALLDPGLSGSLVLLAGFGLCYLVVVVVLGLDRPDVELLMRAERELGVDLAPVKRVVAPFVDW</sequence>
<feature type="transmembrane region" description="Helical" evidence="6">
    <location>
        <begin position="441"/>
        <end position="462"/>
    </location>
</feature>
<feature type="transmembrane region" description="Helical" evidence="6">
    <location>
        <begin position="28"/>
        <end position="49"/>
    </location>
</feature>
<evidence type="ECO:0000313" key="8">
    <source>
        <dbReference type="Proteomes" id="UP001597034"/>
    </source>
</evidence>
<feature type="transmembrane region" description="Helical" evidence="6">
    <location>
        <begin position="381"/>
        <end position="401"/>
    </location>
</feature>
<dbReference type="PANTHER" id="PTHR30250:SF27">
    <property type="entry name" value="POLYSACCHARIDE BIOSYNTHESIS PROTEIN"/>
    <property type="match status" value="1"/>
</dbReference>
<organism evidence="7 8">
    <name type="scientific">Haloarchaeobius litoreus</name>
    <dbReference type="NCBI Taxonomy" id="755306"/>
    <lineage>
        <taxon>Archaea</taxon>
        <taxon>Methanobacteriati</taxon>
        <taxon>Methanobacteriota</taxon>
        <taxon>Stenosarchaea group</taxon>
        <taxon>Halobacteria</taxon>
        <taxon>Halobacteriales</taxon>
        <taxon>Halorubellaceae</taxon>
        <taxon>Haloarchaeobius</taxon>
    </lineage>
</organism>
<evidence type="ECO:0000256" key="4">
    <source>
        <dbReference type="ARBA" id="ARBA00022989"/>
    </source>
</evidence>
<feature type="transmembrane region" description="Helical" evidence="6">
    <location>
        <begin position="318"/>
        <end position="340"/>
    </location>
</feature>
<feature type="transmembrane region" description="Helical" evidence="6">
    <location>
        <begin position="98"/>
        <end position="125"/>
    </location>
</feature>
<evidence type="ECO:0000256" key="5">
    <source>
        <dbReference type="ARBA" id="ARBA00023136"/>
    </source>
</evidence>
<feature type="transmembrane region" description="Helical" evidence="6">
    <location>
        <begin position="346"/>
        <end position="369"/>
    </location>
</feature>
<keyword evidence="3 6" id="KW-0812">Transmembrane</keyword>
<evidence type="ECO:0000256" key="1">
    <source>
        <dbReference type="ARBA" id="ARBA00004651"/>
    </source>
</evidence>
<keyword evidence="2" id="KW-1003">Cell membrane</keyword>
<dbReference type="InterPro" id="IPR050833">
    <property type="entry name" value="Poly_Biosynth_Transport"/>
</dbReference>
<keyword evidence="4 6" id="KW-1133">Transmembrane helix</keyword>
<feature type="transmembrane region" description="Helical" evidence="6">
    <location>
        <begin position="197"/>
        <end position="215"/>
    </location>
</feature>
<keyword evidence="8" id="KW-1185">Reference proteome</keyword>
<gene>
    <name evidence="7" type="ORF">ACFSBL_18780</name>
</gene>
<name>A0ABD6DQR8_9EURY</name>
<comment type="caution">
    <text evidence="7">The sequence shown here is derived from an EMBL/GenBank/DDBJ whole genome shotgun (WGS) entry which is preliminary data.</text>
</comment>
<dbReference type="GO" id="GO:0005886">
    <property type="term" value="C:plasma membrane"/>
    <property type="evidence" value="ECO:0007669"/>
    <property type="project" value="UniProtKB-SubCell"/>
</dbReference>
<feature type="transmembrane region" description="Helical" evidence="6">
    <location>
        <begin position="250"/>
        <end position="271"/>
    </location>
</feature>
<feature type="transmembrane region" description="Helical" evidence="6">
    <location>
        <begin position="137"/>
        <end position="157"/>
    </location>
</feature>
<feature type="transmembrane region" description="Helical" evidence="6">
    <location>
        <begin position="468"/>
        <end position="490"/>
    </location>
</feature>
<feature type="transmembrane region" description="Helical" evidence="6">
    <location>
        <begin position="169"/>
        <end position="191"/>
    </location>
</feature>
<dbReference type="RefSeq" id="WP_256401779.1">
    <property type="nucleotide sequence ID" value="NZ_JANHJR010000004.1"/>
</dbReference>
<feature type="transmembrane region" description="Helical" evidence="6">
    <location>
        <begin position="55"/>
        <end position="78"/>
    </location>
</feature>
<dbReference type="PANTHER" id="PTHR30250">
    <property type="entry name" value="PST FAMILY PREDICTED COLANIC ACID TRANSPORTER"/>
    <property type="match status" value="1"/>
</dbReference>
<evidence type="ECO:0000256" key="2">
    <source>
        <dbReference type="ARBA" id="ARBA00022475"/>
    </source>
</evidence>
<dbReference type="InterPro" id="IPR002797">
    <property type="entry name" value="Polysacc_synth"/>
</dbReference>
<proteinExistence type="predicted"/>
<evidence type="ECO:0000256" key="6">
    <source>
        <dbReference type="SAM" id="Phobius"/>
    </source>
</evidence>
<dbReference type="Proteomes" id="UP001597034">
    <property type="component" value="Unassembled WGS sequence"/>
</dbReference>
<keyword evidence="5 6" id="KW-0472">Membrane</keyword>
<dbReference type="EMBL" id="JBHUDO010000004">
    <property type="protein sequence ID" value="MFD1647742.1"/>
    <property type="molecule type" value="Genomic_DNA"/>
</dbReference>
<evidence type="ECO:0000256" key="3">
    <source>
        <dbReference type="ARBA" id="ARBA00022692"/>
    </source>
</evidence>
<protein>
    <submittedName>
        <fullName evidence="7">Flippase</fullName>
    </submittedName>
</protein>
<feature type="transmembrane region" description="Helical" evidence="6">
    <location>
        <begin position="407"/>
        <end position="429"/>
    </location>
</feature>
<comment type="subcellular location">
    <subcellularLocation>
        <location evidence="1">Cell membrane</location>
        <topology evidence="1">Multi-pass membrane protein</topology>
    </subcellularLocation>
</comment>
<dbReference type="Pfam" id="PF01943">
    <property type="entry name" value="Polysacc_synt"/>
    <property type="match status" value="1"/>
</dbReference>
<accession>A0ABD6DQR8</accession>
<dbReference type="CDD" id="cd13128">
    <property type="entry name" value="MATE_Wzx_like"/>
    <property type="match status" value="1"/>
</dbReference>
<dbReference type="AlphaFoldDB" id="A0ABD6DQR8"/>
<reference evidence="7 8" key="1">
    <citation type="journal article" date="2019" name="Int. J. Syst. Evol. Microbiol.">
        <title>The Global Catalogue of Microorganisms (GCM) 10K type strain sequencing project: providing services to taxonomists for standard genome sequencing and annotation.</title>
        <authorList>
            <consortium name="The Broad Institute Genomics Platform"/>
            <consortium name="The Broad Institute Genome Sequencing Center for Infectious Disease"/>
            <person name="Wu L."/>
            <person name="Ma J."/>
        </authorList>
    </citation>
    <scope>NUCLEOTIDE SEQUENCE [LARGE SCALE GENOMIC DNA]</scope>
    <source>
        <strain evidence="7 8">CGMCC 1.10390</strain>
    </source>
</reference>
<evidence type="ECO:0000313" key="7">
    <source>
        <dbReference type="EMBL" id="MFD1647742.1"/>
    </source>
</evidence>